<comment type="similarity">
    <text evidence="7">Belongs to the GlnE family.</text>
</comment>
<comment type="function">
    <text evidence="7">Involved in the regulation of glutamine synthetase GlnA, a key enzyme in the process to assimilate ammonia. When cellular nitrogen levels are high, the C-terminal adenylyl transferase (AT) inactivates GlnA by covalent transfer of an adenylyl group from ATP to specific tyrosine residue of GlnA, thus reducing its activity. Conversely, when nitrogen levels are low, the N-terminal adenylyl removase (AR) activates GlnA by removing the adenylyl group by phosphorolysis, increasing its activity. The regulatory region of GlnE binds the signal transduction protein PII (GlnB) which indicates the nitrogen status of the cell.</text>
</comment>
<keyword evidence="3 7" id="KW-0547">Nucleotide-binding</keyword>
<dbReference type="GO" id="GO:0008882">
    <property type="term" value="F:[glutamate-ammonia-ligase] adenylyltransferase activity"/>
    <property type="evidence" value="ECO:0007669"/>
    <property type="project" value="UniProtKB-UniRule"/>
</dbReference>
<dbReference type="InterPro" id="IPR013546">
    <property type="entry name" value="PII_UdlTrfase/GS_AdlTrfase"/>
</dbReference>
<feature type="domain" description="PII-uridylyltransferase/Glutamine-synthetase adenylyltransferase" evidence="9">
    <location>
        <begin position="319"/>
        <end position="451"/>
    </location>
</feature>
<dbReference type="SUPFAM" id="SSF81301">
    <property type="entry name" value="Nucleotidyltransferase"/>
    <property type="match status" value="2"/>
</dbReference>
<dbReference type="EC" id="2.7.7.89" evidence="7"/>
<dbReference type="Gene3D" id="1.20.120.330">
    <property type="entry name" value="Nucleotidyltransferases domain 2"/>
    <property type="match status" value="2"/>
</dbReference>
<dbReference type="RefSeq" id="WP_215341575.1">
    <property type="nucleotide sequence ID" value="NZ_JAGSGD010000001.1"/>
</dbReference>
<feature type="region of interest" description="Adenylyl removase" evidence="7">
    <location>
        <begin position="1"/>
        <end position="455"/>
    </location>
</feature>
<dbReference type="GO" id="GO:0005829">
    <property type="term" value="C:cytosol"/>
    <property type="evidence" value="ECO:0007669"/>
    <property type="project" value="TreeGrafter"/>
</dbReference>
<keyword evidence="5 7" id="KW-0460">Magnesium</keyword>
<dbReference type="Pfam" id="PF03710">
    <property type="entry name" value="GlnE"/>
    <property type="match status" value="2"/>
</dbReference>
<evidence type="ECO:0000313" key="11">
    <source>
        <dbReference type="Proteomes" id="UP000622580"/>
    </source>
</evidence>
<dbReference type="NCBIfam" id="NF008292">
    <property type="entry name" value="PRK11072.1"/>
    <property type="match status" value="1"/>
</dbReference>
<dbReference type="GO" id="GO:0005524">
    <property type="term" value="F:ATP binding"/>
    <property type="evidence" value="ECO:0007669"/>
    <property type="project" value="UniProtKB-UniRule"/>
</dbReference>
<dbReference type="EC" id="2.7.7.42" evidence="7"/>
<comment type="catalytic activity">
    <reaction evidence="7">
        <text>[glutamine synthetase]-L-tyrosine + ATP = [glutamine synthetase]-O(4)-(5'-adenylyl)-L-tyrosine + diphosphate</text>
        <dbReference type="Rhea" id="RHEA:18589"/>
        <dbReference type="Rhea" id="RHEA-COMP:10660"/>
        <dbReference type="Rhea" id="RHEA-COMP:10661"/>
        <dbReference type="ChEBI" id="CHEBI:30616"/>
        <dbReference type="ChEBI" id="CHEBI:33019"/>
        <dbReference type="ChEBI" id="CHEBI:46858"/>
        <dbReference type="ChEBI" id="CHEBI:83624"/>
        <dbReference type="EC" id="2.7.7.42"/>
    </reaction>
</comment>
<feature type="domain" description="PII-uridylyltransferase/Glutamine-synthetase adenylyltransferase" evidence="9">
    <location>
        <begin position="832"/>
        <end position="913"/>
    </location>
</feature>
<evidence type="ECO:0000256" key="4">
    <source>
        <dbReference type="ARBA" id="ARBA00022840"/>
    </source>
</evidence>
<evidence type="ECO:0000259" key="8">
    <source>
        <dbReference type="Pfam" id="PF03710"/>
    </source>
</evidence>
<reference evidence="10" key="1">
    <citation type="submission" date="2021-04" db="EMBL/GenBank/DDBJ databases">
        <title>Draft genome assembly of strain Phenylobacterium sp. 20VBR1 using MiniION and Illumina platforms.</title>
        <authorList>
            <person name="Thomas F.A."/>
            <person name="Krishnan K.P."/>
            <person name="Sinha R.K."/>
        </authorList>
    </citation>
    <scope>NUCLEOTIDE SEQUENCE</scope>
    <source>
        <strain evidence="10">20VBR1</strain>
    </source>
</reference>
<dbReference type="EMBL" id="JAGSGD010000001">
    <property type="protein sequence ID" value="MBR7620853.1"/>
    <property type="molecule type" value="Genomic_DNA"/>
</dbReference>
<dbReference type="NCBIfam" id="NF010706">
    <property type="entry name" value="PRK14108.1"/>
    <property type="match status" value="1"/>
</dbReference>
<keyword evidence="1 7" id="KW-0808">Transferase</keyword>
<dbReference type="GO" id="GO:0000820">
    <property type="term" value="P:regulation of glutamine family amino acid metabolic process"/>
    <property type="evidence" value="ECO:0007669"/>
    <property type="project" value="UniProtKB-UniRule"/>
</dbReference>
<proteinExistence type="inferred from homology"/>
<protein>
    <recommendedName>
        <fullName evidence="7">Bifunctional glutamine synthetase adenylyltransferase/adenylyl-removing enzyme</fullName>
    </recommendedName>
    <alternativeName>
        <fullName evidence="7">ATP:glutamine synthetase adenylyltransferase</fullName>
    </alternativeName>
    <alternativeName>
        <fullName evidence="7">ATase</fullName>
    </alternativeName>
    <domain>
        <recommendedName>
            <fullName evidence="7">Glutamine synthetase adenylyl-L-tyrosine phosphorylase</fullName>
            <ecNumber evidence="7">2.7.7.89</ecNumber>
        </recommendedName>
        <alternativeName>
            <fullName evidence="7">Adenylyl removase</fullName>
            <shortName evidence="7">AR</shortName>
            <shortName evidence="7">AT-N</shortName>
        </alternativeName>
    </domain>
    <domain>
        <recommendedName>
            <fullName evidence="7">Glutamine synthetase adenylyl transferase</fullName>
            <ecNumber evidence="7">2.7.7.42</ecNumber>
        </recommendedName>
        <alternativeName>
            <fullName evidence="7">Adenylyl transferase</fullName>
            <shortName evidence="7">AT</shortName>
            <shortName evidence="7">AT-C</shortName>
        </alternativeName>
    </domain>
</protein>
<dbReference type="PANTHER" id="PTHR30621:SF0">
    <property type="entry name" value="BIFUNCTIONAL GLUTAMINE SYNTHETASE ADENYLYLTRANSFERASE_ADENYLYL-REMOVING ENZYME"/>
    <property type="match status" value="1"/>
</dbReference>
<evidence type="ECO:0000313" key="10">
    <source>
        <dbReference type="EMBL" id="MBR7620853.1"/>
    </source>
</evidence>
<gene>
    <name evidence="7" type="primary">glnE</name>
    <name evidence="10" type="ORF">JKL49_15770</name>
</gene>
<feature type="region of interest" description="Adenylyl transferase" evidence="7">
    <location>
        <begin position="458"/>
        <end position="965"/>
    </location>
</feature>
<evidence type="ECO:0000256" key="7">
    <source>
        <dbReference type="HAMAP-Rule" id="MF_00802"/>
    </source>
</evidence>
<feature type="domain" description="Glutamate-ammonia ligase adenylyltransferase repeated" evidence="8">
    <location>
        <begin position="563"/>
        <end position="802"/>
    </location>
</feature>
<keyword evidence="4 7" id="KW-0067">ATP-binding</keyword>
<keyword evidence="6 7" id="KW-0511">Multifunctional enzyme</keyword>
<comment type="caution">
    <text evidence="10">The sequence shown here is derived from an EMBL/GenBank/DDBJ whole genome shotgun (WGS) entry which is preliminary data.</text>
</comment>
<dbReference type="GO" id="GO:0047388">
    <property type="term" value="F:[glutamine synthetase]-adenylyl-L-tyrosine phosphorylase activity"/>
    <property type="evidence" value="ECO:0007669"/>
    <property type="project" value="UniProtKB-EC"/>
</dbReference>
<organism evidence="10 11">
    <name type="scientific">Phenylobacterium glaciei</name>
    <dbReference type="NCBI Taxonomy" id="2803784"/>
    <lineage>
        <taxon>Bacteria</taxon>
        <taxon>Pseudomonadati</taxon>
        <taxon>Pseudomonadota</taxon>
        <taxon>Alphaproteobacteria</taxon>
        <taxon>Caulobacterales</taxon>
        <taxon>Caulobacteraceae</taxon>
        <taxon>Phenylobacterium</taxon>
    </lineage>
</organism>
<evidence type="ECO:0000259" key="9">
    <source>
        <dbReference type="Pfam" id="PF08335"/>
    </source>
</evidence>
<dbReference type="Pfam" id="PF08335">
    <property type="entry name" value="GlnD_UR_UTase"/>
    <property type="match status" value="2"/>
</dbReference>
<dbReference type="InterPro" id="IPR023057">
    <property type="entry name" value="GlnE"/>
</dbReference>
<dbReference type="PANTHER" id="PTHR30621">
    <property type="entry name" value="GLUTAMINE SYNTHETASE ADENYLYLTRANSFERASE"/>
    <property type="match status" value="1"/>
</dbReference>
<dbReference type="InterPro" id="IPR043519">
    <property type="entry name" value="NT_sf"/>
</dbReference>
<feature type="domain" description="Glutamate-ammonia ligase adenylyltransferase repeated" evidence="8">
    <location>
        <begin position="46"/>
        <end position="288"/>
    </location>
</feature>
<evidence type="ECO:0000256" key="2">
    <source>
        <dbReference type="ARBA" id="ARBA00022695"/>
    </source>
</evidence>
<dbReference type="Gene3D" id="1.20.120.1510">
    <property type="match status" value="1"/>
</dbReference>
<keyword evidence="2 7" id="KW-0548">Nucleotidyltransferase</keyword>
<evidence type="ECO:0000256" key="6">
    <source>
        <dbReference type="ARBA" id="ARBA00023268"/>
    </source>
</evidence>
<dbReference type="Proteomes" id="UP000622580">
    <property type="component" value="Unassembled WGS sequence"/>
</dbReference>
<dbReference type="AlphaFoldDB" id="A0A941HXF5"/>
<evidence type="ECO:0000256" key="3">
    <source>
        <dbReference type="ARBA" id="ARBA00022741"/>
    </source>
</evidence>
<dbReference type="SUPFAM" id="SSF81593">
    <property type="entry name" value="Nucleotidyltransferase substrate binding subunit/domain"/>
    <property type="match status" value="2"/>
</dbReference>
<dbReference type="HAMAP" id="MF_00802">
    <property type="entry name" value="GlnE"/>
    <property type="match status" value="1"/>
</dbReference>
<dbReference type="InterPro" id="IPR005190">
    <property type="entry name" value="GlnE_rpt_dom"/>
</dbReference>
<name>A0A941HXF5_9CAUL</name>
<sequence length="965" mass="104380">MTRLIEVLTPCGPVADVKAAERFHTVVAAAAQEGGWSDLLSQAWPALAPVFGASPYLTSLARRDLPRLRALLEADPNPRFEGLLARTAALADVGYEAAKVGLRKLKAEAHLLIALADLGGVWDLDAVTGALTRFADAALTTALTVAARGEVEAGRQTAVGEGPAGPVPGYFCIAMGKQGAYELNYSSDIDISVFYEPEALPLAQGVESQGFAVRLTHRLTELMADKTGDGYVFRTDLRLRPDPSSTPLAVPVAAAMDYYESVGQNWERAAFIKARACAGDVPRGQAFLAELTPFIWRKNLDFAAIADIHSIKRQIHVHKVDDRLQAKGMDLKLGRGGIREIEFYVQTQQLILGGRHPDLRSPRTLDALAALHAAGHVAPKAAEEMTEGYGVLRSIEHRIQMLADEQTHKLPESDAERNRVAALAGYPRLKAFDTAIEKTLKTVNRRYGELFPDEEQLSSRFGSLIFTGVDDDPETLATLARMGFSQPAKVSQTIRGWHHGHISATRTERGRELFTRLAPRLLEAANATGAPDVAFHRFSDFFGKLSSGVQLQSLFLAQPQLFELIVQVMAYAPRLANTLARRPAALDAMLDGDFFSDIAIDEDRRVMAAAVARADGFEGAMDAVRRVHREQAFRIGVQVMSGSASAEIAGRAFADLADLCIDTLAPVSLTEAERLGGTFPGQVAVVALGKCGSREMSAGSDLDLMTVYRADEPAAASSVKAWSADVFYGRFTQRLIAALSTPTGEGELYEVDMQLRPSGTKGPVAVSFVAFQDYYDREAETWELLALTRARVVWASSPDFAQATGQAIDAALRRPREAAKTAADVREMRQLLERERPPKGDWDLKLSPGGLVDIEFAAQFLQLVHAPGGGPLAPNTAEALGAVLAAGLADKGPLADLQEAWRLQQNLTQLLKVALPDGEDPGEEPKAFKALLARAGGVKDFKALRAKLARARVAARRAYDIIVQT</sequence>
<dbReference type="GO" id="GO:0000287">
    <property type="term" value="F:magnesium ion binding"/>
    <property type="evidence" value="ECO:0007669"/>
    <property type="project" value="UniProtKB-UniRule"/>
</dbReference>
<keyword evidence="11" id="KW-1185">Reference proteome</keyword>
<evidence type="ECO:0000256" key="1">
    <source>
        <dbReference type="ARBA" id="ARBA00022679"/>
    </source>
</evidence>
<comment type="cofactor">
    <cofactor evidence="7">
        <name>Mg(2+)</name>
        <dbReference type="ChEBI" id="CHEBI:18420"/>
    </cofactor>
</comment>
<evidence type="ECO:0000256" key="5">
    <source>
        <dbReference type="ARBA" id="ARBA00022842"/>
    </source>
</evidence>
<dbReference type="Gene3D" id="3.30.460.10">
    <property type="entry name" value="Beta Polymerase, domain 2"/>
    <property type="match status" value="2"/>
</dbReference>
<comment type="catalytic activity">
    <reaction evidence="7">
        <text>[glutamine synthetase]-O(4)-(5'-adenylyl)-L-tyrosine + phosphate = [glutamine synthetase]-L-tyrosine + ADP</text>
        <dbReference type="Rhea" id="RHEA:43716"/>
        <dbReference type="Rhea" id="RHEA-COMP:10660"/>
        <dbReference type="Rhea" id="RHEA-COMP:10661"/>
        <dbReference type="ChEBI" id="CHEBI:43474"/>
        <dbReference type="ChEBI" id="CHEBI:46858"/>
        <dbReference type="ChEBI" id="CHEBI:83624"/>
        <dbReference type="ChEBI" id="CHEBI:456216"/>
        <dbReference type="EC" id="2.7.7.89"/>
    </reaction>
</comment>
<accession>A0A941HXF5</accession>
<dbReference type="CDD" id="cd05401">
    <property type="entry name" value="NT_GlnE_GlnD_like"/>
    <property type="match status" value="2"/>
</dbReference>